<evidence type="ECO:0000313" key="2">
    <source>
        <dbReference type="Proteomes" id="UP001178507"/>
    </source>
</evidence>
<organism evidence="1 2">
    <name type="scientific">Effrenium voratum</name>
    <dbReference type="NCBI Taxonomy" id="2562239"/>
    <lineage>
        <taxon>Eukaryota</taxon>
        <taxon>Sar</taxon>
        <taxon>Alveolata</taxon>
        <taxon>Dinophyceae</taxon>
        <taxon>Suessiales</taxon>
        <taxon>Symbiodiniaceae</taxon>
        <taxon>Effrenium</taxon>
    </lineage>
</organism>
<comment type="caution">
    <text evidence="1">The sequence shown here is derived from an EMBL/GenBank/DDBJ whole genome shotgun (WGS) entry which is preliminary data.</text>
</comment>
<gene>
    <name evidence="1" type="ORF">EVOR1521_LOCUS11400</name>
</gene>
<proteinExistence type="predicted"/>
<protein>
    <submittedName>
        <fullName evidence="1">Uncharacterized protein</fullName>
    </submittedName>
</protein>
<keyword evidence="2" id="KW-1185">Reference proteome</keyword>
<reference evidence="1" key="1">
    <citation type="submission" date="2023-08" db="EMBL/GenBank/DDBJ databases">
        <authorList>
            <person name="Chen Y."/>
            <person name="Shah S."/>
            <person name="Dougan E. K."/>
            <person name="Thang M."/>
            <person name="Chan C."/>
        </authorList>
    </citation>
    <scope>NUCLEOTIDE SEQUENCE</scope>
</reference>
<name>A0AA36MSU2_9DINO</name>
<evidence type="ECO:0000313" key="1">
    <source>
        <dbReference type="EMBL" id="CAJ1384540.1"/>
    </source>
</evidence>
<dbReference type="EMBL" id="CAUJNA010001124">
    <property type="protein sequence ID" value="CAJ1384540.1"/>
    <property type="molecule type" value="Genomic_DNA"/>
</dbReference>
<dbReference type="AlphaFoldDB" id="A0AA36MSU2"/>
<sequence length="173" mass="18266">MDGRRLKKNSADGSGAEVNFLALAGRDGEAVGLVQRFSCASAAVTLASIATHPLMANFQLGSLRALRRQACQAVRSANPVAALEMCSIDVVRHLGAENGFSHGPGLLFASGCMAGCFAQSVVHVHDAVNQKRERRRELLANLRSVVPAMLKHAPAVGVNSVVRVGLVTHFLSQ</sequence>
<dbReference type="Proteomes" id="UP001178507">
    <property type="component" value="Unassembled WGS sequence"/>
</dbReference>
<accession>A0AA36MSU2</accession>